<comment type="caution">
    <text evidence="1">The sequence shown here is derived from an EMBL/GenBank/DDBJ whole genome shotgun (WGS) entry which is preliminary data.</text>
</comment>
<gene>
    <name evidence="1" type="ORF">N7498_009038</name>
</gene>
<reference evidence="1" key="2">
    <citation type="journal article" date="2023" name="IMA Fungus">
        <title>Comparative genomic study of the Penicillium genus elucidates a diverse pangenome and 15 lateral gene transfer events.</title>
        <authorList>
            <person name="Petersen C."/>
            <person name="Sorensen T."/>
            <person name="Nielsen M.R."/>
            <person name="Sondergaard T.E."/>
            <person name="Sorensen J.L."/>
            <person name="Fitzpatrick D.A."/>
            <person name="Frisvad J.C."/>
            <person name="Nielsen K.L."/>
        </authorList>
    </citation>
    <scope>NUCLEOTIDE SEQUENCE</scope>
    <source>
        <strain evidence="1">IBT 15544</strain>
    </source>
</reference>
<keyword evidence="2" id="KW-1185">Reference proteome</keyword>
<name>A0A9W9JIM6_9EURO</name>
<dbReference type="GeneID" id="83183401"/>
<dbReference type="AlphaFoldDB" id="A0A9W9JIM6"/>
<dbReference type="RefSeq" id="XP_058306088.1">
    <property type="nucleotide sequence ID" value="XM_058456100.1"/>
</dbReference>
<accession>A0A9W9JIM6</accession>
<evidence type="ECO:0000313" key="1">
    <source>
        <dbReference type="EMBL" id="KAJ5195600.1"/>
    </source>
</evidence>
<dbReference type="EMBL" id="JAPQKR010000015">
    <property type="protein sequence ID" value="KAJ5195600.1"/>
    <property type="molecule type" value="Genomic_DNA"/>
</dbReference>
<reference evidence="1" key="1">
    <citation type="submission" date="2022-12" db="EMBL/GenBank/DDBJ databases">
        <authorList>
            <person name="Petersen C."/>
        </authorList>
    </citation>
    <scope>NUCLEOTIDE SEQUENCE</scope>
    <source>
        <strain evidence="1">IBT 15544</strain>
    </source>
</reference>
<evidence type="ECO:0000313" key="2">
    <source>
        <dbReference type="Proteomes" id="UP001150904"/>
    </source>
</evidence>
<protein>
    <submittedName>
        <fullName evidence="1">Uncharacterized protein</fullName>
    </submittedName>
</protein>
<sequence length="244" mass="27783">MLPRTPAPLRHRRTCWIEAQGRRVRESQGIAKLAFTGPWDARNRCDSAAGDMTLRTKLEEEEIQPDELEYSEPIVEFTQYIVLLYGPCPWRATTADAWKFSHGCGRDAATVPSVRERTRSRRVLALRCKFIDSPLARFSYIGILKDVEPVRVDSLFNRDIDELERNNFDSDARADLVDDVSFAPGDQVPGSVKLRKTFHNPPLSCAKSAVRLHGTRLPTGYTTAPRMDKSIDFVRPIREGPKRR</sequence>
<dbReference type="Proteomes" id="UP001150904">
    <property type="component" value="Unassembled WGS sequence"/>
</dbReference>
<organism evidence="1 2">
    <name type="scientific">Penicillium cinerascens</name>
    <dbReference type="NCBI Taxonomy" id="70096"/>
    <lineage>
        <taxon>Eukaryota</taxon>
        <taxon>Fungi</taxon>
        <taxon>Dikarya</taxon>
        <taxon>Ascomycota</taxon>
        <taxon>Pezizomycotina</taxon>
        <taxon>Eurotiomycetes</taxon>
        <taxon>Eurotiomycetidae</taxon>
        <taxon>Eurotiales</taxon>
        <taxon>Aspergillaceae</taxon>
        <taxon>Penicillium</taxon>
    </lineage>
</organism>
<proteinExistence type="predicted"/>